<organism evidence="1 2">
    <name type="scientific">Sphingomonas trueperi</name>
    <dbReference type="NCBI Taxonomy" id="53317"/>
    <lineage>
        <taxon>Bacteria</taxon>
        <taxon>Pseudomonadati</taxon>
        <taxon>Pseudomonadota</taxon>
        <taxon>Alphaproteobacteria</taxon>
        <taxon>Sphingomonadales</taxon>
        <taxon>Sphingomonadaceae</taxon>
        <taxon>Sphingomonas</taxon>
    </lineage>
</organism>
<evidence type="ECO:0000313" key="2">
    <source>
        <dbReference type="Proteomes" id="UP000531251"/>
    </source>
</evidence>
<gene>
    <name evidence="1" type="ORF">GGR89_001897</name>
</gene>
<name>A0A7X5XZ00_9SPHN</name>
<reference evidence="1 2" key="1">
    <citation type="submission" date="2020-03" db="EMBL/GenBank/DDBJ databases">
        <title>Genomic Encyclopedia of Type Strains, Phase IV (KMG-IV): sequencing the most valuable type-strain genomes for metagenomic binning, comparative biology and taxonomic classification.</title>
        <authorList>
            <person name="Goeker M."/>
        </authorList>
    </citation>
    <scope>NUCLEOTIDE SEQUENCE [LARGE SCALE GENOMIC DNA]</scope>
    <source>
        <strain evidence="1 2">DSM 7225</strain>
    </source>
</reference>
<dbReference type="AlphaFoldDB" id="A0A7X5XZ00"/>
<dbReference type="Proteomes" id="UP000531251">
    <property type="component" value="Unassembled WGS sequence"/>
</dbReference>
<evidence type="ECO:0000313" key="1">
    <source>
        <dbReference type="EMBL" id="NJB97585.1"/>
    </source>
</evidence>
<dbReference type="RefSeq" id="WP_343794403.1">
    <property type="nucleotide sequence ID" value="NZ_BAAADY010000010.1"/>
</dbReference>
<accession>A0A7X5XZ00</accession>
<proteinExistence type="predicted"/>
<sequence>MIDARISDMIRIKENAAPGLASGRARLYVTADVLALIRGSSALPTQISYLADVPLDSRGKLPKLKKQRVLLFARPVGNKPGEIQLTGVDSQYLWSPELDARTRGITREVLASDAPPAVTGIGNAFHVPGALPGEGETQIFVKTATGAPISLQVLRRPGEKPHWGVSLGDIVDPNAGAPKPETLAWYRLACGLPRTLPDSAITAETPENAQAAREDYQVVLRDLGPCT</sequence>
<comment type="caution">
    <text evidence="1">The sequence shown here is derived from an EMBL/GenBank/DDBJ whole genome shotgun (WGS) entry which is preliminary data.</text>
</comment>
<protein>
    <submittedName>
        <fullName evidence="1">Uncharacterized protein</fullName>
    </submittedName>
</protein>
<keyword evidence="2" id="KW-1185">Reference proteome</keyword>
<dbReference type="EMBL" id="JAATJB010000004">
    <property type="protein sequence ID" value="NJB97585.1"/>
    <property type="molecule type" value="Genomic_DNA"/>
</dbReference>